<name>A0ACC1BYY0_9ROSI</name>
<evidence type="ECO:0000313" key="2">
    <source>
        <dbReference type="Proteomes" id="UP001164250"/>
    </source>
</evidence>
<comment type="caution">
    <text evidence="1">The sequence shown here is derived from an EMBL/GenBank/DDBJ whole genome shotgun (WGS) entry which is preliminary data.</text>
</comment>
<evidence type="ECO:0000313" key="1">
    <source>
        <dbReference type="EMBL" id="KAJ0105191.1"/>
    </source>
</evidence>
<proteinExistence type="predicted"/>
<reference evidence="2" key="1">
    <citation type="journal article" date="2023" name="G3 (Bethesda)">
        <title>Genome assembly and association tests identify interacting loci associated with vigor, precocity, and sex in interspecific pistachio rootstocks.</title>
        <authorList>
            <person name="Palmer W."/>
            <person name="Jacygrad E."/>
            <person name="Sagayaradj S."/>
            <person name="Cavanaugh K."/>
            <person name="Han R."/>
            <person name="Bertier L."/>
            <person name="Beede B."/>
            <person name="Kafkas S."/>
            <person name="Golino D."/>
            <person name="Preece J."/>
            <person name="Michelmore R."/>
        </authorList>
    </citation>
    <scope>NUCLEOTIDE SEQUENCE [LARGE SCALE GENOMIC DNA]</scope>
</reference>
<dbReference type="Proteomes" id="UP001164250">
    <property type="component" value="Chromosome 2"/>
</dbReference>
<dbReference type="EMBL" id="CM047898">
    <property type="protein sequence ID" value="KAJ0105191.1"/>
    <property type="molecule type" value="Genomic_DNA"/>
</dbReference>
<sequence length="747" mass="80855">MVLGDDDGTVAWTTDTSSTGAARAELLDSGNLVLEDVDGNILWRTFDFPTDTLLLNQPFTKSTKLVSRLGNGTYASGYFMLYFNESTFRLMYDGPDISSIYWPNSDYNVWQNLFWSTVKFMELEAPDKPKCSRTPDKPKCSCPPGYEVTEPANWNKGCTRSTPQFNRTCSKESKVTAGEKVRWTNYLYSFCMLLVQLKLSSVSTSNSDEEQRMVYSYNTVVSGFAAKLSPEEVKEMEKKNKGITPGHPSLNDVGMSPPPPKWKGRCDLVGAACNNKLIGTRNFANRSTPFDDEGHGTHTASTAAGNFVKGANAFGQANGEAAGVEPLAHLATYKICNEAGCRESDILAAMDVAIADGVDVISLSVGGGSTAFFNDAISLASFRAIQKGIFVSCSAGNSGPAPKTLSNEAPWILTVGGSNSGRSIIAIAKLGNGKEYDCETLFQPKDFPLTQLPLVYAGAIANGRIEKGKEVKEAGGAAMIVMNDEDAGFTSLAEAHVLPSSTSTILFKGTIIGKKSAPEVAGFSSRGPNVQSPGILKPDIIGPGMNILAAWPFSIENITNTKSTFNMISGTSMACPHLSGVAALMKSSHPDWSPAAIKSAIMITAEILNRQVNPSKANDPGLVYDIQPNDCIPHLCGLNYDDRQVATIANRDVQCSKVKRITEPQLNYPSFSIIMKTDAPQTYTGTVINVGKPGSSYRAQILPSIIVKPTLLTFRNTNEKATYSYHIFQNQSNCWRIFGRKFELDFN</sequence>
<organism evidence="1 2">
    <name type="scientific">Pistacia atlantica</name>
    <dbReference type="NCBI Taxonomy" id="434234"/>
    <lineage>
        <taxon>Eukaryota</taxon>
        <taxon>Viridiplantae</taxon>
        <taxon>Streptophyta</taxon>
        <taxon>Embryophyta</taxon>
        <taxon>Tracheophyta</taxon>
        <taxon>Spermatophyta</taxon>
        <taxon>Magnoliopsida</taxon>
        <taxon>eudicotyledons</taxon>
        <taxon>Gunneridae</taxon>
        <taxon>Pentapetalae</taxon>
        <taxon>rosids</taxon>
        <taxon>malvids</taxon>
        <taxon>Sapindales</taxon>
        <taxon>Anacardiaceae</taxon>
        <taxon>Pistacia</taxon>
    </lineage>
</organism>
<accession>A0ACC1BYY0</accession>
<gene>
    <name evidence="1" type="ORF">Patl1_19466</name>
</gene>
<keyword evidence="2" id="KW-1185">Reference proteome</keyword>
<protein>
    <submittedName>
        <fullName evidence="1">Uncharacterized protein</fullName>
    </submittedName>
</protein>